<gene>
    <name evidence="8" type="primary">SEC10</name>
    <name evidence="8" type="ORF">IWQ62_002017</name>
</gene>
<keyword evidence="4" id="KW-0175">Coiled coil</keyword>
<evidence type="ECO:0000256" key="4">
    <source>
        <dbReference type="ARBA" id="ARBA00023054"/>
    </source>
</evidence>
<evidence type="ECO:0000256" key="3">
    <source>
        <dbReference type="ARBA" id="ARBA00022483"/>
    </source>
</evidence>
<dbReference type="Pfam" id="PF20667">
    <property type="entry name" value="Sec10_N"/>
    <property type="match status" value="1"/>
</dbReference>
<evidence type="ECO:0000259" key="7">
    <source>
        <dbReference type="Pfam" id="PF20667"/>
    </source>
</evidence>
<evidence type="ECO:0000256" key="2">
    <source>
        <dbReference type="ARBA" id="ARBA00022448"/>
    </source>
</evidence>
<dbReference type="Pfam" id="PF07393">
    <property type="entry name" value="Sec10_HB"/>
    <property type="match status" value="1"/>
</dbReference>
<dbReference type="GO" id="GO:0006887">
    <property type="term" value="P:exocytosis"/>
    <property type="evidence" value="ECO:0007669"/>
    <property type="project" value="UniProtKB-KW"/>
</dbReference>
<dbReference type="InterPro" id="IPR048627">
    <property type="entry name" value="Sec10_HB"/>
</dbReference>
<feature type="compositionally biased region" description="Low complexity" evidence="5">
    <location>
        <begin position="599"/>
        <end position="620"/>
    </location>
</feature>
<dbReference type="PANTHER" id="PTHR12100:SF0">
    <property type="entry name" value="EXOCYST COMPLEX COMPONENT 5"/>
    <property type="match status" value="1"/>
</dbReference>
<evidence type="ECO:0000259" key="6">
    <source>
        <dbReference type="Pfam" id="PF07393"/>
    </source>
</evidence>
<keyword evidence="9" id="KW-1185">Reference proteome</keyword>
<proteinExistence type="inferred from homology"/>
<feature type="region of interest" description="Disordered" evidence="5">
    <location>
        <begin position="595"/>
        <end position="627"/>
    </location>
</feature>
<evidence type="ECO:0000313" key="8">
    <source>
        <dbReference type="EMBL" id="KAJ1967172.1"/>
    </source>
</evidence>
<dbReference type="Proteomes" id="UP001150925">
    <property type="component" value="Unassembled WGS sequence"/>
</dbReference>
<feature type="region of interest" description="Disordered" evidence="5">
    <location>
        <begin position="1"/>
        <end position="58"/>
    </location>
</feature>
<keyword evidence="3" id="KW-0268">Exocytosis</keyword>
<dbReference type="GO" id="GO:0006893">
    <property type="term" value="P:Golgi to plasma membrane transport"/>
    <property type="evidence" value="ECO:0007669"/>
    <property type="project" value="TreeGrafter"/>
</dbReference>
<feature type="domain" description="Exocyst complex component Sec10 N-terminal" evidence="7">
    <location>
        <begin position="111"/>
        <end position="222"/>
    </location>
</feature>
<comment type="caution">
    <text evidence="8">The sequence shown here is derived from an EMBL/GenBank/DDBJ whole genome shotgun (WGS) entry which is preliminary data.</text>
</comment>
<dbReference type="InterPro" id="IPR009976">
    <property type="entry name" value="Sec10-like"/>
</dbReference>
<sequence length="946" mass="105006">MDSVSRRGTQPRTPRTIRMPPPHSNTTLPSPSQDAQPRSTPTRQPHSPPAIQTHGLLSPTRQRLQALDLKARHALTAHHFQSDFDAKDFVERVSGNLVVEAKRTAKQYEVKAFIRNFEVVGSELTKLQKEIEVQMREGEMVARTSESEYQARVNDLRQAFKNMTTQFESLENKINSIGSTAVRVGEQLESIDRERTRASDIEHLVEYFIEFSRGKSTRLEDMLVEGGPDGQCKAAIIMRRLNAIVQDGGDFGASDQARTNVEFFCERLERDLLDSFDRSYRQHDTTTMASCARALIEFNGGASCVQTYVNQHEFFMNLAETQVAMAQQSYKTLGSLNDLYNPPTQWDAGLSPFFRSISKMLRHEWGIISAVFPNALAVMQVLAQRVFAQSVQNYLENLLHLGERDSQLAYLRVLAASHAATKQLVQELQQFDQEVMAPFISAQQQEDGALEGGPGGKPYTSVAHSSAVLLGTQSAASFSITLDRCMDDLFVPYIENKRYIDAEIRFLLAAFQTTLARFLGYVSQRKAQKPKNMISRTLNQITGSGRDTGDNASGNVNTSPSLGGSGSRRSGDQGEGNGGAGYGLSSFASSIAQFAGKSNSPTPATPGGAGGSSTSSPNPSRSLPAANQQVLADSELENDDTLPTVNRAIQILKVHSEAIARCVELSIQSDIPKFVGNLFTTLTDFLVTRYMAPAVELGLDELTDTPKGQEPDFRSLYTLKVCNQIVHLVQCHFQTWIVPLVSSSPGLYRDIMTNKNDLTATVEQHLNQLAHRQISAAVTFINSLLGKQRKQDYRPREEDFQPLSLATETCEAIVDFLGRLQRTVAHCFDSENRDQFLFEVGNTLHGLLLDHYKNFTISVLGGLVVSEDIAKYQEAVKRFHLSALDEKFSALRNIGTLFLVRADVLQSLLDEDTDLGRMDRKFLTPYLQMREDYRSGRIADIIGLGA</sequence>
<evidence type="ECO:0000256" key="1">
    <source>
        <dbReference type="ARBA" id="ARBA00006572"/>
    </source>
</evidence>
<name>A0A9W8AWK5_9FUNG</name>
<dbReference type="OrthoDB" id="125856at2759"/>
<dbReference type="AlphaFoldDB" id="A0A9W8AWK5"/>
<accession>A0A9W8AWK5</accession>
<dbReference type="InterPro" id="IPR048625">
    <property type="entry name" value="Sec10_N"/>
</dbReference>
<protein>
    <submittedName>
        <fullName evidence="8">Exocyst complex component 5</fullName>
    </submittedName>
</protein>
<reference evidence="8" key="1">
    <citation type="submission" date="2022-07" db="EMBL/GenBank/DDBJ databases">
        <title>Phylogenomic reconstructions and comparative analyses of Kickxellomycotina fungi.</title>
        <authorList>
            <person name="Reynolds N.K."/>
            <person name="Stajich J.E."/>
            <person name="Barry K."/>
            <person name="Grigoriev I.V."/>
            <person name="Crous P."/>
            <person name="Smith M.E."/>
        </authorList>
    </citation>
    <scope>NUCLEOTIDE SEQUENCE</scope>
    <source>
        <strain evidence="8">RSA 1196</strain>
    </source>
</reference>
<feature type="region of interest" description="Disordered" evidence="5">
    <location>
        <begin position="540"/>
        <end position="579"/>
    </location>
</feature>
<feature type="compositionally biased region" description="Polar residues" evidence="5">
    <location>
        <begin position="540"/>
        <end position="558"/>
    </location>
</feature>
<dbReference type="PANTHER" id="PTHR12100">
    <property type="entry name" value="SEC10"/>
    <property type="match status" value="1"/>
</dbReference>
<organism evidence="8 9">
    <name type="scientific">Dispira parvispora</name>
    <dbReference type="NCBI Taxonomy" id="1520584"/>
    <lineage>
        <taxon>Eukaryota</taxon>
        <taxon>Fungi</taxon>
        <taxon>Fungi incertae sedis</taxon>
        <taxon>Zoopagomycota</taxon>
        <taxon>Kickxellomycotina</taxon>
        <taxon>Dimargaritomycetes</taxon>
        <taxon>Dimargaritales</taxon>
        <taxon>Dimargaritaceae</taxon>
        <taxon>Dispira</taxon>
    </lineage>
</organism>
<feature type="domain" description="Exocyst complex component Sec10-like alpha-helical bundle" evidence="6">
    <location>
        <begin position="233"/>
        <end position="939"/>
    </location>
</feature>
<keyword evidence="2" id="KW-0813">Transport</keyword>
<feature type="compositionally biased region" description="Polar residues" evidence="5">
    <location>
        <begin position="24"/>
        <end position="45"/>
    </location>
</feature>
<evidence type="ECO:0000256" key="5">
    <source>
        <dbReference type="SAM" id="MobiDB-lite"/>
    </source>
</evidence>
<dbReference type="GO" id="GO:0000145">
    <property type="term" value="C:exocyst"/>
    <property type="evidence" value="ECO:0007669"/>
    <property type="project" value="TreeGrafter"/>
</dbReference>
<comment type="similarity">
    <text evidence="1">Belongs to the SEC10 family.</text>
</comment>
<evidence type="ECO:0000313" key="9">
    <source>
        <dbReference type="Proteomes" id="UP001150925"/>
    </source>
</evidence>
<dbReference type="EMBL" id="JANBPY010000382">
    <property type="protein sequence ID" value="KAJ1967172.1"/>
    <property type="molecule type" value="Genomic_DNA"/>
</dbReference>